<name>A0A7X5R4S6_9MYCO</name>
<comment type="caution">
    <text evidence="1">The sequence shown here is derived from an EMBL/GenBank/DDBJ whole genome shotgun (WGS) entry which is preliminary data.</text>
</comment>
<reference evidence="1 2" key="1">
    <citation type="submission" date="2020-03" db="EMBL/GenBank/DDBJ databases">
        <title>Sequencing the genomes of 1000 actinobacteria strains.</title>
        <authorList>
            <person name="Klenk H.-P."/>
        </authorList>
    </citation>
    <scope>NUCLEOTIDE SEQUENCE [LARGE SCALE GENOMIC DNA]</scope>
    <source>
        <strain evidence="1 2">DSM 44556</strain>
    </source>
</reference>
<dbReference type="AlphaFoldDB" id="A0A7X5R4S6"/>
<dbReference type="EMBL" id="JAANOW010000001">
    <property type="protein sequence ID" value="NIH93261.1"/>
    <property type="molecule type" value="Genomic_DNA"/>
</dbReference>
<evidence type="ECO:0000313" key="1">
    <source>
        <dbReference type="EMBL" id="NIH93261.1"/>
    </source>
</evidence>
<dbReference type="Proteomes" id="UP000547444">
    <property type="component" value="Unassembled WGS sequence"/>
</dbReference>
<sequence length="76" mass="8124">MSVLEVALDPSTVIVAVDPGKAFNRVWISNGSGLLADPMSLSVSREGVAQRPPMPPPSARCRRLSARQLDIVEHSS</sequence>
<evidence type="ECO:0000313" key="2">
    <source>
        <dbReference type="Proteomes" id="UP000547444"/>
    </source>
</evidence>
<proteinExistence type="predicted"/>
<keyword evidence="2" id="KW-1185">Reference proteome</keyword>
<protein>
    <submittedName>
        <fullName evidence="1">Uncharacterized protein</fullName>
    </submittedName>
</protein>
<accession>A0A7X5R4S6</accession>
<gene>
    <name evidence="1" type="ORF">FHU31_000217</name>
</gene>
<organism evidence="1 2">
    <name type="scientific">Mycolicibacterium fluoranthenivorans</name>
    <dbReference type="NCBI Taxonomy" id="258505"/>
    <lineage>
        <taxon>Bacteria</taxon>
        <taxon>Bacillati</taxon>
        <taxon>Actinomycetota</taxon>
        <taxon>Actinomycetes</taxon>
        <taxon>Mycobacteriales</taxon>
        <taxon>Mycobacteriaceae</taxon>
        <taxon>Mycolicibacterium</taxon>
    </lineage>
</organism>